<reference evidence="2" key="1">
    <citation type="journal article" date="2019" name="Int. J. Syst. Evol. Microbiol.">
        <title>The Global Catalogue of Microorganisms (GCM) 10K type strain sequencing project: providing services to taxonomists for standard genome sequencing and annotation.</title>
        <authorList>
            <consortium name="The Broad Institute Genomics Platform"/>
            <consortium name="The Broad Institute Genome Sequencing Center for Infectious Disease"/>
            <person name="Wu L."/>
            <person name="Ma J."/>
        </authorList>
    </citation>
    <scope>NUCLEOTIDE SEQUENCE [LARGE SCALE GENOMIC DNA]</scope>
    <source>
        <strain evidence="2">CGMCC 1.12286</strain>
    </source>
</reference>
<evidence type="ECO:0000313" key="2">
    <source>
        <dbReference type="Proteomes" id="UP001597079"/>
    </source>
</evidence>
<dbReference type="InterPro" id="IPR002915">
    <property type="entry name" value="DeoC/FbaB/LacD_aldolase"/>
</dbReference>
<dbReference type="Proteomes" id="UP001597079">
    <property type="component" value="Unassembled WGS sequence"/>
</dbReference>
<keyword evidence="2" id="KW-1185">Reference proteome</keyword>
<dbReference type="RefSeq" id="WP_377945255.1">
    <property type="nucleotide sequence ID" value="NZ_JBHUCX010000092.1"/>
</dbReference>
<dbReference type="InterPro" id="IPR041720">
    <property type="entry name" value="FbaB-like"/>
</dbReference>
<organism evidence="1 2">
    <name type="scientific">Alicyclobacillus fodiniaquatilis</name>
    <dbReference type="NCBI Taxonomy" id="1661150"/>
    <lineage>
        <taxon>Bacteria</taxon>
        <taxon>Bacillati</taxon>
        <taxon>Bacillota</taxon>
        <taxon>Bacilli</taxon>
        <taxon>Bacillales</taxon>
        <taxon>Alicyclobacillaceae</taxon>
        <taxon>Alicyclobacillus</taxon>
    </lineage>
</organism>
<protein>
    <submittedName>
        <fullName evidence="1">Class I fructose-bisphosphate aldolase</fullName>
    </submittedName>
</protein>
<proteinExistence type="predicted"/>
<dbReference type="PANTHER" id="PTHR47916">
    <property type="entry name" value="FRUCTOSE-BISPHOSPHATE ALDOLASE CLASS 1"/>
    <property type="match status" value="1"/>
</dbReference>
<dbReference type="Gene3D" id="3.20.20.70">
    <property type="entry name" value="Aldolase class I"/>
    <property type="match status" value="1"/>
</dbReference>
<name>A0ABW4JMX6_9BACL</name>
<comment type="caution">
    <text evidence="1">The sequence shown here is derived from an EMBL/GenBank/DDBJ whole genome shotgun (WGS) entry which is preliminary data.</text>
</comment>
<dbReference type="InterPro" id="IPR050456">
    <property type="entry name" value="DeoC/FbaB_aldolase"/>
</dbReference>
<dbReference type="SUPFAM" id="SSF51569">
    <property type="entry name" value="Aldolase"/>
    <property type="match status" value="1"/>
</dbReference>
<accession>A0ABW4JMX6</accession>
<sequence>MSVAPRMNRLFAADGKCFDVAVDHGFFNEWAFLTGIEHMQRAIEIIVEAAPDAIQLSVGQAKLLQDIPGKQKPALVLRTDVANVYGNSLPSHLFSQLIASPVEQALLLDAACVVVNLFLLPNCPELYHQCVQNVCRLKPECERYGMPLMVEPLVMQENEQAGGYMVDGDLRKIVPLVRQAVELGADIIKADPCDDVADYHLVVEAASGKPVLPRGGGKAAELEILSRTHALMQQGARGIVYGRNVVQHAHPKRMTRALMAVVHESVTESAALSILTDAQ</sequence>
<dbReference type="Pfam" id="PF01791">
    <property type="entry name" value="DeoC"/>
    <property type="match status" value="1"/>
</dbReference>
<dbReference type="PIRSF" id="PIRSF038992">
    <property type="entry name" value="Aldolase_Ia"/>
    <property type="match status" value="1"/>
</dbReference>
<dbReference type="EMBL" id="JBHUCX010000092">
    <property type="protein sequence ID" value="MFD1677353.1"/>
    <property type="molecule type" value="Genomic_DNA"/>
</dbReference>
<dbReference type="PANTHER" id="PTHR47916:SF1">
    <property type="entry name" value="3-HYDROXY-5-PHOSPHONOOXYPENTANE-2,4-DIONE THIOLASE"/>
    <property type="match status" value="1"/>
</dbReference>
<dbReference type="InterPro" id="IPR013785">
    <property type="entry name" value="Aldolase_TIM"/>
</dbReference>
<gene>
    <name evidence="1" type="ORF">ACFSB2_22010</name>
</gene>
<dbReference type="SMART" id="SM01133">
    <property type="entry name" value="DeoC"/>
    <property type="match status" value="1"/>
</dbReference>
<evidence type="ECO:0000313" key="1">
    <source>
        <dbReference type="EMBL" id="MFD1677353.1"/>
    </source>
</evidence>